<evidence type="ECO:0000313" key="3">
    <source>
        <dbReference type="EMBL" id="KAL0442196.1"/>
    </source>
</evidence>
<sequence>MNKELLAASIKSKAKIRPSHQSHLFLVVLGLVELGEAACPIRIQIVPPFLNVREVLTDLIRQCLDFLVMVFFHGTYLSLKFLNFLLYMLVRVTASFVDARRSVTSPCKRST</sequence>
<protein>
    <submittedName>
        <fullName evidence="3">Uncharacterized protein</fullName>
    </submittedName>
</protein>
<proteinExistence type="predicted"/>
<reference evidence="3" key="2">
    <citation type="journal article" date="2024" name="Plant">
        <title>Genomic evolution and insights into agronomic trait innovations of Sesamum species.</title>
        <authorList>
            <person name="Miao H."/>
            <person name="Wang L."/>
            <person name="Qu L."/>
            <person name="Liu H."/>
            <person name="Sun Y."/>
            <person name="Le M."/>
            <person name="Wang Q."/>
            <person name="Wei S."/>
            <person name="Zheng Y."/>
            <person name="Lin W."/>
            <person name="Duan Y."/>
            <person name="Cao H."/>
            <person name="Xiong S."/>
            <person name="Wang X."/>
            <person name="Wei L."/>
            <person name="Li C."/>
            <person name="Ma Q."/>
            <person name="Ju M."/>
            <person name="Zhao R."/>
            <person name="Li G."/>
            <person name="Mu C."/>
            <person name="Tian Q."/>
            <person name="Mei H."/>
            <person name="Zhang T."/>
            <person name="Gao T."/>
            <person name="Zhang H."/>
        </authorList>
    </citation>
    <scope>NUCLEOTIDE SEQUENCE</scope>
    <source>
        <strain evidence="3">G02</strain>
    </source>
</reference>
<dbReference type="AlphaFoldDB" id="A0AAW2WQS4"/>
<keyword evidence="2" id="KW-0732">Signal</keyword>
<keyword evidence="1" id="KW-1133">Transmembrane helix</keyword>
<keyword evidence="1" id="KW-0472">Membrane</keyword>
<evidence type="ECO:0000256" key="2">
    <source>
        <dbReference type="SAM" id="SignalP"/>
    </source>
</evidence>
<comment type="caution">
    <text evidence="3">The sequence shown here is derived from an EMBL/GenBank/DDBJ whole genome shotgun (WGS) entry which is preliminary data.</text>
</comment>
<feature type="signal peptide" evidence="2">
    <location>
        <begin position="1"/>
        <end position="37"/>
    </location>
</feature>
<dbReference type="EMBL" id="JACGWJ010000001">
    <property type="protein sequence ID" value="KAL0442196.1"/>
    <property type="molecule type" value="Genomic_DNA"/>
</dbReference>
<reference evidence="3" key="1">
    <citation type="submission" date="2020-06" db="EMBL/GenBank/DDBJ databases">
        <authorList>
            <person name="Li T."/>
            <person name="Hu X."/>
            <person name="Zhang T."/>
            <person name="Song X."/>
            <person name="Zhang H."/>
            <person name="Dai N."/>
            <person name="Sheng W."/>
            <person name="Hou X."/>
            <person name="Wei L."/>
        </authorList>
    </citation>
    <scope>NUCLEOTIDE SEQUENCE</scope>
    <source>
        <strain evidence="3">G02</strain>
        <tissue evidence="3">Leaf</tissue>
    </source>
</reference>
<feature type="chain" id="PRO_5043419230" evidence="2">
    <location>
        <begin position="38"/>
        <end position="111"/>
    </location>
</feature>
<accession>A0AAW2WQS4</accession>
<name>A0AAW2WQS4_SESRA</name>
<evidence type="ECO:0000256" key="1">
    <source>
        <dbReference type="SAM" id="Phobius"/>
    </source>
</evidence>
<keyword evidence="1" id="KW-0812">Transmembrane</keyword>
<organism evidence="3">
    <name type="scientific">Sesamum radiatum</name>
    <name type="common">Black benniseed</name>
    <dbReference type="NCBI Taxonomy" id="300843"/>
    <lineage>
        <taxon>Eukaryota</taxon>
        <taxon>Viridiplantae</taxon>
        <taxon>Streptophyta</taxon>
        <taxon>Embryophyta</taxon>
        <taxon>Tracheophyta</taxon>
        <taxon>Spermatophyta</taxon>
        <taxon>Magnoliopsida</taxon>
        <taxon>eudicotyledons</taxon>
        <taxon>Gunneridae</taxon>
        <taxon>Pentapetalae</taxon>
        <taxon>asterids</taxon>
        <taxon>lamiids</taxon>
        <taxon>Lamiales</taxon>
        <taxon>Pedaliaceae</taxon>
        <taxon>Sesamum</taxon>
    </lineage>
</organism>
<gene>
    <name evidence="3" type="ORF">Sradi_0158500</name>
</gene>
<feature type="transmembrane region" description="Helical" evidence="1">
    <location>
        <begin position="66"/>
        <end position="90"/>
    </location>
</feature>